<evidence type="ECO:0000259" key="5">
    <source>
        <dbReference type="Pfam" id="PF17954"/>
    </source>
</evidence>
<feature type="binding site" evidence="2">
    <location>
        <position position="103"/>
    </location>
    <ligand>
        <name>Fe cation</name>
        <dbReference type="ChEBI" id="CHEBI:24875"/>
    </ligand>
</feature>
<dbReference type="InterPro" id="IPR012093">
    <property type="entry name" value="Pirin"/>
</dbReference>
<evidence type="ECO:0000256" key="3">
    <source>
        <dbReference type="RuleBase" id="RU003457"/>
    </source>
</evidence>
<dbReference type="EMBL" id="QNRT01000001">
    <property type="protein sequence ID" value="RBP52694.1"/>
    <property type="molecule type" value="Genomic_DNA"/>
</dbReference>
<evidence type="ECO:0000256" key="2">
    <source>
        <dbReference type="PIRSR" id="PIRSR006232-1"/>
    </source>
</evidence>
<feature type="domain" description="Pirin N-terminal" evidence="4">
    <location>
        <begin position="12"/>
        <end position="118"/>
    </location>
</feature>
<comment type="similarity">
    <text evidence="1 3">Belongs to the pirin family.</text>
</comment>
<evidence type="ECO:0000259" key="4">
    <source>
        <dbReference type="Pfam" id="PF02678"/>
    </source>
</evidence>
<reference evidence="6 7" key="1">
    <citation type="submission" date="2018-06" db="EMBL/GenBank/DDBJ databases">
        <title>Genomic Encyclopedia of Type Strains, Phase IV (KMG-IV): sequencing the most valuable type-strain genomes for metagenomic binning, comparative biology and taxonomic classification.</title>
        <authorList>
            <person name="Goeker M."/>
        </authorList>
    </citation>
    <scope>NUCLEOTIDE SEQUENCE [LARGE SCALE GENOMIC DNA]</scope>
    <source>
        <strain evidence="6 7">DSM 24032</strain>
    </source>
</reference>
<evidence type="ECO:0000256" key="1">
    <source>
        <dbReference type="ARBA" id="ARBA00008416"/>
    </source>
</evidence>
<keyword evidence="2" id="KW-0479">Metal-binding</keyword>
<gene>
    <name evidence="6" type="ORF">DFR28_10176</name>
</gene>
<keyword evidence="7" id="KW-1185">Reference proteome</keyword>
<dbReference type="SUPFAM" id="SSF51182">
    <property type="entry name" value="RmlC-like cupins"/>
    <property type="match status" value="1"/>
</dbReference>
<dbReference type="InterPro" id="IPR041602">
    <property type="entry name" value="Quercetinase_C"/>
</dbReference>
<feature type="domain" description="Quercetin 2,3-dioxygenase C-terminal cupin" evidence="5">
    <location>
        <begin position="144"/>
        <end position="226"/>
    </location>
</feature>
<dbReference type="InterPro" id="IPR003829">
    <property type="entry name" value="Pirin_N_dom"/>
</dbReference>
<feature type="binding site" evidence="2">
    <location>
        <position position="101"/>
    </location>
    <ligand>
        <name>Fe cation</name>
        <dbReference type="ChEBI" id="CHEBI:24875"/>
    </ligand>
</feature>
<dbReference type="CDD" id="cd02910">
    <property type="entry name" value="cupin_Yhhw_N"/>
    <property type="match status" value="1"/>
</dbReference>
<feature type="binding site" evidence="2">
    <location>
        <position position="57"/>
    </location>
    <ligand>
        <name>Fe cation</name>
        <dbReference type="ChEBI" id="CHEBI:24875"/>
    </ligand>
</feature>
<organism evidence="6 7">
    <name type="scientific">Arenicella xantha</name>
    <dbReference type="NCBI Taxonomy" id="644221"/>
    <lineage>
        <taxon>Bacteria</taxon>
        <taxon>Pseudomonadati</taxon>
        <taxon>Pseudomonadota</taxon>
        <taxon>Gammaproteobacteria</taxon>
        <taxon>Arenicellales</taxon>
        <taxon>Arenicellaceae</taxon>
        <taxon>Arenicella</taxon>
    </lineage>
</organism>
<comment type="cofactor">
    <cofactor evidence="2">
        <name>Fe cation</name>
        <dbReference type="ChEBI" id="CHEBI:24875"/>
    </cofactor>
    <text evidence="2">Binds 1 Fe cation per subunit.</text>
</comment>
<dbReference type="PIRSF" id="PIRSF006232">
    <property type="entry name" value="Pirin"/>
    <property type="match status" value="1"/>
</dbReference>
<dbReference type="OrthoDB" id="9780903at2"/>
<dbReference type="RefSeq" id="WP_113952322.1">
    <property type="nucleotide sequence ID" value="NZ_QNRT01000001.1"/>
</dbReference>
<accession>A0A395JM24</accession>
<protein>
    <recommendedName>
        <fullName evidence="8">Pirin N-terminal domain-containing protein</fullName>
    </recommendedName>
</protein>
<dbReference type="FunCoup" id="A0A395JM24">
    <property type="interactions" value="87"/>
</dbReference>
<name>A0A395JM24_9GAMM</name>
<dbReference type="InParanoid" id="A0A395JM24"/>
<feature type="binding site" evidence="2">
    <location>
        <position position="59"/>
    </location>
    <ligand>
        <name>Fe cation</name>
        <dbReference type="ChEBI" id="CHEBI:24875"/>
    </ligand>
</feature>
<evidence type="ECO:0008006" key="8">
    <source>
        <dbReference type="Google" id="ProtNLM"/>
    </source>
</evidence>
<dbReference type="Pfam" id="PF17954">
    <property type="entry name" value="Pirin_C_2"/>
    <property type="match status" value="1"/>
</dbReference>
<evidence type="ECO:0000313" key="7">
    <source>
        <dbReference type="Proteomes" id="UP000253083"/>
    </source>
</evidence>
<dbReference type="PANTHER" id="PTHR43212:SF3">
    <property type="entry name" value="QUERCETIN 2,3-DIOXYGENASE"/>
    <property type="match status" value="1"/>
</dbReference>
<dbReference type="Gene3D" id="2.60.120.10">
    <property type="entry name" value="Jelly Rolls"/>
    <property type="match status" value="2"/>
</dbReference>
<dbReference type="InterPro" id="IPR014710">
    <property type="entry name" value="RmlC-like_jellyroll"/>
</dbReference>
<dbReference type="AlphaFoldDB" id="A0A395JM24"/>
<keyword evidence="2" id="KW-0408">Iron</keyword>
<comment type="caution">
    <text evidence="6">The sequence shown here is derived from an EMBL/GenBank/DDBJ whole genome shotgun (WGS) entry which is preliminary data.</text>
</comment>
<sequence length="235" mass="26148">MINTVPFKSLGHANHGWLNARHHFSFAEYYNPKRMNFGVLRVINDDIIKAGAGFGLHPHQNMEIITFVRRGAITHRDNQGNEGRTEAGDVQVMSAGTGIYHSEYNLESEDTQLYQIWIEPNKLGVKPHWDAHEFPKNDTDALQLLVSGDGRAPLQINQDADVYAGRLSANTRVSQRLKHQGYLLVSSGSVQLGDVLLEQGDGAEITDQKQIELLAHSDAQILLLDIPSENHAATH</sequence>
<dbReference type="InterPro" id="IPR011051">
    <property type="entry name" value="RmlC_Cupin_sf"/>
</dbReference>
<dbReference type="PANTHER" id="PTHR43212">
    <property type="entry name" value="QUERCETIN 2,3-DIOXYGENASE"/>
    <property type="match status" value="1"/>
</dbReference>
<evidence type="ECO:0000313" key="6">
    <source>
        <dbReference type="EMBL" id="RBP52694.1"/>
    </source>
</evidence>
<dbReference type="GO" id="GO:0046872">
    <property type="term" value="F:metal ion binding"/>
    <property type="evidence" value="ECO:0007669"/>
    <property type="project" value="UniProtKB-KW"/>
</dbReference>
<dbReference type="Pfam" id="PF02678">
    <property type="entry name" value="Pirin"/>
    <property type="match status" value="1"/>
</dbReference>
<proteinExistence type="inferred from homology"/>
<dbReference type="Proteomes" id="UP000253083">
    <property type="component" value="Unassembled WGS sequence"/>
</dbReference>